<evidence type="ECO:0000256" key="1">
    <source>
        <dbReference type="ARBA" id="ARBA00022857"/>
    </source>
</evidence>
<organism evidence="4 5">
    <name type="scientific">Actinomycetospora succinea</name>
    <dbReference type="NCBI Taxonomy" id="663603"/>
    <lineage>
        <taxon>Bacteria</taxon>
        <taxon>Bacillati</taxon>
        <taxon>Actinomycetota</taxon>
        <taxon>Actinomycetes</taxon>
        <taxon>Pseudonocardiales</taxon>
        <taxon>Pseudonocardiaceae</taxon>
        <taxon>Actinomycetospora</taxon>
    </lineage>
</organism>
<dbReference type="Gene3D" id="3.90.180.10">
    <property type="entry name" value="Medium-chain alcohol dehydrogenases, catalytic domain"/>
    <property type="match status" value="1"/>
</dbReference>
<dbReference type="RefSeq" id="WP_133828114.1">
    <property type="nucleotide sequence ID" value="NZ_BAABHR010000043.1"/>
</dbReference>
<dbReference type="InterPro" id="IPR013154">
    <property type="entry name" value="ADH-like_N"/>
</dbReference>
<proteinExistence type="predicted"/>
<dbReference type="InterPro" id="IPR011032">
    <property type="entry name" value="GroES-like_sf"/>
</dbReference>
<dbReference type="SUPFAM" id="SSF51735">
    <property type="entry name" value="NAD(P)-binding Rossmann-fold domains"/>
    <property type="match status" value="1"/>
</dbReference>
<evidence type="ECO:0000313" key="4">
    <source>
        <dbReference type="EMBL" id="TDQ53861.1"/>
    </source>
</evidence>
<dbReference type="OrthoDB" id="9792162at2"/>
<dbReference type="Gene3D" id="3.40.50.720">
    <property type="entry name" value="NAD(P)-binding Rossmann-like Domain"/>
    <property type="match status" value="1"/>
</dbReference>
<dbReference type="PANTHER" id="PTHR48106">
    <property type="entry name" value="QUINONE OXIDOREDUCTASE PIG3-RELATED"/>
    <property type="match status" value="1"/>
</dbReference>
<keyword evidence="2" id="KW-0560">Oxidoreductase</keyword>
<dbReference type="PANTHER" id="PTHR48106:SF5">
    <property type="entry name" value="ZINC-CONTAINING ALCOHOL DEHYDROGENASE"/>
    <property type="match status" value="1"/>
</dbReference>
<dbReference type="GO" id="GO:0070402">
    <property type="term" value="F:NADPH binding"/>
    <property type="evidence" value="ECO:0007669"/>
    <property type="project" value="TreeGrafter"/>
</dbReference>
<sequence length="332" mass="34912">MTRTVRFSELGEPDVLRIEEDPDPQPGPGEVVVDVAAIGLNRAESMFRRGTYIETTHLPARLGYECSGTVALLGEGVTRWSVGERVSVVPAFSMNDYGVYADRAVVPARALVPLPDATSWVDGAAVWMPFLVGYGGLVETGGLKAGDHVLVTAATSSVGLASLAVARRVGAIPIATSRSSSKAAALEEAGAAHVVATGEEDLVERVLEITDGRGCEHVFDAVAGPGVADLARATAKGGVLTIHGLLSGQPTPFPAETLPDLWMRAYTLFAMTHDEQRLRRAGAFVGAGLRDGAFTPQVDRVFDGLDQVVDAHRHLESNTQVGKIVLLPGGAR</sequence>
<evidence type="ECO:0000256" key="2">
    <source>
        <dbReference type="ARBA" id="ARBA00023002"/>
    </source>
</evidence>
<feature type="domain" description="Enoyl reductase (ER)" evidence="3">
    <location>
        <begin position="11"/>
        <end position="326"/>
    </location>
</feature>
<dbReference type="CDD" id="cd08268">
    <property type="entry name" value="MDR2"/>
    <property type="match status" value="1"/>
</dbReference>
<evidence type="ECO:0000313" key="5">
    <source>
        <dbReference type="Proteomes" id="UP000295705"/>
    </source>
</evidence>
<evidence type="ECO:0000259" key="3">
    <source>
        <dbReference type="SMART" id="SM00829"/>
    </source>
</evidence>
<keyword evidence="5" id="KW-1185">Reference proteome</keyword>
<dbReference type="SMART" id="SM00829">
    <property type="entry name" value="PKS_ER"/>
    <property type="match status" value="1"/>
</dbReference>
<protein>
    <submittedName>
        <fullName evidence="4">NADPH:quinone reductase-like Zn-dependent oxidoreductase</fullName>
    </submittedName>
</protein>
<accession>A0A4R6V4P6</accession>
<dbReference type="Pfam" id="PF08240">
    <property type="entry name" value="ADH_N"/>
    <property type="match status" value="1"/>
</dbReference>
<dbReference type="InterPro" id="IPR013149">
    <property type="entry name" value="ADH-like_C"/>
</dbReference>
<gene>
    <name evidence="4" type="ORF">EV188_1065</name>
</gene>
<comment type="caution">
    <text evidence="4">The sequence shown here is derived from an EMBL/GenBank/DDBJ whole genome shotgun (WGS) entry which is preliminary data.</text>
</comment>
<dbReference type="InterPro" id="IPR020843">
    <property type="entry name" value="ER"/>
</dbReference>
<keyword evidence="1" id="KW-0521">NADP</keyword>
<dbReference type="SUPFAM" id="SSF50129">
    <property type="entry name" value="GroES-like"/>
    <property type="match status" value="1"/>
</dbReference>
<name>A0A4R6V4P6_9PSEU</name>
<dbReference type="GO" id="GO:0016651">
    <property type="term" value="F:oxidoreductase activity, acting on NAD(P)H"/>
    <property type="evidence" value="ECO:0007669"/>
    <property type="project" value="TreeGrafter"/>
</dbReference>
<reference evidence="4 5" key="1">
    <citation type="submission" date="2019-03" db="EMBL/GenBank/DDBJ databases">
        <title>Genomic Encyclopedia of Type Strains, Phase IV (KMG-IV): sequencing the most valuable type-strain genomes for metagenomic binning, comparative biology and taxonomic classification.</title>
        <authorList>
            <person name="Goeker M."/>
        </authorList>
    </citation>
    <scope>NUCLEOTIDE SEQUENCE [LARGE SCALE GENOMIC DNA]</scope>
    <source>
        <strain evidence="4 5">DSM 45775</strain>
    </source>
</reference>
<dbReference type="Pfam" id="PF00107">
    <property type="entry name" value="ADH_zinc_N"/>
    <property type="match status" value="1"/>
</dbReference>
<dbReference type="EMBL" id="SNYO01000006">
    <property type="protein sequence ID" value="TDQ53861.1"/>
    <property type="molecule type" value="Genomic_DNA"/>
</dbReference>
<dbReference type="AlphaFoldDB" id="A0A4R6V4P6"/>
<dbReference type="InterPro" id="IPR036291">
    <property type="entry name" value="NAD(P)-bd_dom_sf"/>
</dbReference>
<dbReference type="Proteomes" id="UP000295705">
    <property type="component" value="Unassembled WGS sequence"/>
</dbReference>